<dbReference type="InterPro" id="IPR006935">
    <property type="entry name" value="Helicase/UvrB_N"/>
</dbReference>
<dbReference type="Gene3D" id="3.40.50.300">
    <property type="entry name" value="P-loop containing nucleotide triphosphate hydrolases"/>
    <property type="match status" value="1"/>
</dbReference>
<dbReference type="PANTHER" id="PTHR30580:SF0">
    <property type="entry name" value="PRIMOSOMAL PROTEIN N"/>
    <property type="match status" value="1"/>
</dbReference>
<evidence type="ECO:0000313" key="5">
    <source>
        <dbReference type="EMBL" id="GAJ14301.1"/>
    </source>
</evidence>
<gene>
    <name evidence="5" type="ORF">S12H4_47927</name>
</gene>
<evidence type="ECO:0000256" key="1">
    <source>
        <dbReference type="ARBA" id="ARBA00022741"/>
    </source>
</evidence>
<keyword evidence="2" id="KW-0067">ATP-binding</keyword>
<evidence type="ECO:0000256" key="2">
    <source>
        <dbReference type="ARBA" id="ARBA00022840"/>
    </source>
</evidence>
<dbReference type="SUPFAM" id="SSF52540">
    <property type="entry name" value="P-loop containing nucleoside triphosphate hydrolases"/>
    <property type="match status" value="1"/>
</dbReference>
<evidence type="ECO:0000256" key="3">
    <source>
        <dbReference type="ARBA" id="ARBA00023125"/>
    </source>
</evidence>
<proteinExistence type="predicted"/>
<dbReference type="GO" id="GO:0005524">
    <property type="term" value="F:ATP binding"/>
    <property type="evidence" value="ECO:0007669"/>
    <property type="project" value="UniProtKB-KW"/>
</dbReference>
<organism evidence="5">
    <name type="scientific">marine sediment metagenome</name>
    <dbReference type="NCBI Taxonomy" id="412755"/>
    <lineage>
        <taxon>unclassified sequences</taxon>
        <taxon>metagenomes</taxon>
        <taxon>ecological metagenomes</taxon>
    </lineage>
</organism>
<dbReference type="EMBL" id="BARW01029894">
    <property type="protein sequence ID" value="GAJ14301.1"/>
    <property type="molecule type" value="Genomic_DNA"/>
</dbReference>
<reference evidence="5" key="1">
    <citation type="journal article" date="2014" name="Front. Microbiol.">
        <title>High frequency of phylogenetically diverse reductive dehalogenase-homologous genes in deep subseafloor sedimentary metagenomes.</title>
        <authorList>
            <person name="Kawai M."/>
            <person name="Futagami T."/>
            <person name="Toyoda A."/>
            <person name="Takaki Y."/>
            <person name="Nishi S."/>
            <person name="Hori S."/>
            <person name="Arai W."/>
            <person name="Tsubouchi T."/>
            <person name="Morono Y."/>
            <person name="Uchiyama I."/>
            <person name="Ito T."/>
            <person name="Fujiyama A."/>
            <person name="Inagaki F."/>
            <person name="Takami H."/>
        </authorList>
    </citation>
    <scope>NUCLEOTIDE SEQUENCE</scope>
    <source>
        <strain evidence="5">Expedition CK06-06</strain>
    </source>
</reference>
<dbReference type="GO" id="GO:0043138">
    <property type="term" value="F:3'-5' DNA helicase activity"/>
    <property type="evidence" value="ECO:0007669"/>
    <property type="project" value="TreeGrafter"/>
</dbReference>
<keyword evidence="1" id="KW-0547">Nucleotide-binding</keyword>
<sequence length="250" mass="28243">GLNSPLAHFSDQQKSILELINEKSRTELKELHKALGKRRIENDMRFLLNKGLIRREYQIAQPKVGPKYQEYIKLRSSTEDIEGLLESATSDKQKNLLSYLAQATKPVPATAARRDFSPSSIKTLINKKIIAIEKIRVHRDPLAHYSFQTAMPPILTPAQESIWQQLKTSIGNRSETDGNVFLLHGVTGSGKTEIYLRALEEVVANGKRGIVLVPEISLTPQTITRFSSRFPDRVAVLHSKLSAGERYDEW</sequence>
<name>X1VHG4_9ZZZZ</name>
<keyword evidence="3" id="KW-0238">DNA-binding</keyword>
<dbReference type="GO" id="GO:0016787">
    <property type="term" value="F:hydrolase activity"/>
    <property type="evidence" value="ECO:0007669"/>
    <property type="project" value="InterPro"/>
</dbReference>
<dbReference type="GO" id="GO:0003677">
    <property type="term" value="F:DNA binding"/>
    <property type="evidence" value="ECO:0007669"/>
    <property type="project" value="UniProtKB-KW"/>
</dbReference>
<evidence type="ECO:0000259" key="4">
    <source>
        <dbReference type="PROSITE" id="PS51192"/>
    </source>
</evidence>
<protein>
    <recommendedName>
        <fullName evidence="4">Helicase ATP-binding domain-containing protein</fullName>
    </recommendedName>
</protein>
<accession>X1VHG4</accession>
<dbReference type="GO" id="GO:0006310">
    <property type="term" value="P:DNA recombination"/>
    <property type="evidence" value="ECO:0007669"/>
    <property type="project" value="TreeGrafter"/>
</dbReference>
<dbReference type="InterPro" id="IPR014001">
    <property type="entry name" value="Helicase_ATP-bd"/>
</dbReference>
<feature type="domain" description="Helicase ATP-binding" evidence="4">
    <location>
        <begin position="172"/>
        <end position="250"/>
    </location>
</feature>
<dbReference type="Pfam" id="PF04851">
    <property type="entry name" value="ResIII"/>
    <property type="match status" value="1"/>
</dbReference>
<feature type="non-terminal residue" evidence="5">
    <location>
        <position position="250"/>
    </location>
</feature>
<feature type="non-terminal residue" evidence="5">
    <location>
        <position position="1"/>
    </location>
</feature>
<dbReference type="GO" id="GO:0006302">
    <property type="term" value="P:double-strand break repair"/>
    <property type="evidence" value="ECO:0007669"/>
    <property type="project" value="TreeGrafter"/>
</dbReference>
<dbReference type="PANTHER" id="PTHR30580">
    <property type="entry name" value="PRIMOSOMAL PROTEIN N"/>
    <property type="match status" value="1"/>
</dbReference>
<dbReference type="InterPro" id="IPR027417">
    <property type="entry name" value="P-loop_NTPase"/>
</dbReference>
<dbReference type="PROSITE" id="PS51192">
    <property type="entry name" value="HELICASE_ATP_BIND_1"/>
    <property type="match status" value="1"/>
</dbReference>
<dbReference type="AlphaFoldDB" id="X1VHG4"/>
<dbReference type="GO" id="GO:0006270">
    <property type="term" value="P:DNA replication initiation"/>
    <property type="evidence" value="ECO:0007669"/>
    <property type="project" value="TreeGrafter"/>
</dbReference>
<comment type="caution">
    <text evidence="5">The sequence shown here is derived from an EMBL/GenBank/DDBJ whole genome shotgun (WGS) entry which is preliminary data.</text>
</comment>